<name>A0ACA9LJI9_9GLOM</name>
<organism evidence="1 2">
    <name type="scientific">Scutellospora calospora</name>
    <dbReference type="NCBI Taxonomy" id="85575"/>
    <lineage>
        <taxon>Eukaryota</taxon>
        <taxon>Fungi</taxon>
        <taxon>Fungi incertae sedis</taxon>
        <taxon>Mucoromycota</taxon>
        <taxon>Glomeromycotina</taxon>
        <taxon>Glomeromycetes</taxon>
        <taxon>Diversisporales</taxon>
        <taxon>Gigasporaceae</taxon>
        <taxon>Scutellospora</taxon>
    </lineage>
</organism>
<feature type="non-terminal residue" evidence="1">
    <location>
        <position position="1"/>
    </location>
</feature>
<evidence type="ECO:0000313" key="1">
    <source>
        <dbReference type="EMBL" id="CAG8534438.1"/>
    </source>
</evidence>
<evidence type="ECO:0000313" key="2">
    <source>
        <dbReference type="Proteomes" id="UP000789860"/>
    </source>
</evidence>
<gene>
    <name evidence="1" type="ORF">SCALOS_LOCUS4587</name>
</gene>
<accession>A0ACA9LJI9</accession>
<sequence length="77" mass="8948">STLRKRYTAAATPVPRYGKTTLPHHIDQNIDIFLKYGPDQIYRTRRLAFGDIQKLKLYELQRITETESQAQPETVDA</sequence>
<reference evidence="1" key="1">
    <citation type="submission" date="2021-06" db="EMBL/GenBank/DDBJ databases">
        <authorList>
            <person name="Kallberg Y."/>
            <person name="Tangrot J."/>
            <person name="Rosling A."/>
        </authorList>
    </citation>
    <scope>NUCLEOTIDE SEQUENCE</scope>
    <source>
        <strain evidence="1">AU212A</strain>
    </source>
</reference>
<dbReference type="Proteomes" id="UP000789860">
    <property type="component" value="Unassembled WGS sequence"/>
</dbReference>
<proteinExistence type="predicted"/>
<keyword evidence="2" id="KW-1185">Reference proteome</keyword>
<protein>
    <submittedName>
        <fullName evidence="1">2188_t:CDS:1</fullName>
    </submittedName>
</protein>
<dbReference type="EMBL" id="CAJVPM010006403">
    <property type="protein sequence ID" value="CAG8534438.1"/>
    <property type="molecule type" value="Genomic_DNA"/>
</dbReference>
<comment type="caution">
    <text evidence="1">The sequence shown here is derived from an EMBL/GenBank/DDBJ whole genome shotgun (WGS) entry which is preliminary data.</text>
</comment>